<feature type="domain" description="HTH lacI-type" evidence="4">
    <location>
        <begin position="2"/>
        <end position="48"/>
    </location>
</feature>
<dbReference type="InterPro" id="IPR000843">
    <property type="entry name" value="HTH_LacI"/>
</dbReference>
<evidence type="ECO:0000259" key="4">
    <source>
        <dbReference type="PROSITE" id="PS50932"/>
    </source>
</evidence>
<dbReference type="AlphaFoldDB" id="A0A0F4LKA3"/>
<dbReference type="SMART" id="SM00354">
    <property type="entry name" value="HTH_LACI"/>
    <property type="match status" value="1"/>
</dbReference>
<dbReference type="HOGENOM" id="CLU_037628_1_0_9"/>
<dbReference type="PROSITE" id="PS50932">
    <property type="entry name" value="HTH_LACI_2"/>
    <property type="match status" value="1"/>
</dbReference>
<dbReference type="Gene3D" id="1.10.260.40">
    <property type="entry name" value="lambda repressor-like DNA-binding domains"/>
    <property type="match status" value="1"/>
</dbReference>
<keyword evidence="3" id="KW-0804">Transcription</keyword>
<reference evidence="5 6" key="1">
    <citation type="submission" date="2014-12" db="EMBL/GenBank/DDBJ databases">
        <title>Comparative genomics of the lactic acid bacteria isolated from the honey bee gut.</title>
        <authorList>
            <person name="Ellegaard K.M."/>
            <person name="Tamarit D."/>
            <person name="Javelind E."/>
            <person name="Olofsson T."/>
            <person name="Andersson S.G."/>
            <person name="Vasquez A."/>
        </authorList>
    </citation>
    <scope>NUCLEOTIDE SEQUENCE [LARGE SCALE GENOMIC DNA]</scope>
    <source>
        <strain evidence="5 6">Biut2</strain>
    </source>
</reference>
<keyword evidence="1" id="KW-0805">Transcription regulation</keyword>
<dbReference type="GO" id="GO:0003700">
    <property type="term" value="F:DNA-binding transcription factor activity"/>
    <property type="evidence" value="ECO:0007669"/>
    <property type="project" value="TreeGrafter"/>
</dbReference>
<dbReference type="OrthoDB" id="43195at2"/>
<gene>
    <name evidence="5" type="ORF">JF76_00460</name>
</gene>
<name>A0A0F4LKA3_9LACO</name>
<dbReference type="PATRIC" id="fig|1218493.3.peg.47"/>
<proteinExistence type="predicted"/>
<dbReference type="EMBL" id="JXBY01000001">
    <property type="protein sequence ID" value="KJY59292.1"/>
    <property type="molecule type" value="Genomic_DNA"/>
</dbReference>
<dbReference type="PANTHER" id="PTHR30146:SF109">
    <property type="entry name" value="HTH-TYPE TRANSCRIPTIONAL REGULATOR GALS"/>
    <property type="match status" value="1"/>
</dbReference>
<dbReference type="InterPro" id="IPR046335">
    <property type="entry name" value="LacI/GalR-like_sensor"/>
</dbReference>
<dbReference type="Pfam" id="PF00356">
    <property type="entry name" value="LacI"/>
    <property type="match status" value="1"/>
</dbReference>
<evidence type="ECO:0000313" key="6">
    <source>
        <dbReference type="Proteomes" id="UP000033533"/>
    </source>
</evidence>
<evidence type="ECO:0000256" key="3">
    <source>
        <dbReference type="ARBA" id="ARBA00023163"/>
    </source>
</evidence>
<dbReference type="SUPFAM" id="SSF53822">
    <property type="entry name" value="Periplasmic binding protein-like I"/>
    <property type="match status" value="1"/>
</dbReference>
<dbReference type="STRING" id="1218493.JF76_00460"/>
<dbReference type="InterPro" id="IPR028082">
    <property type="entry name" value="Peripla_BP_I"/>
</dbReference>
<protein>
    <recommendedName>
        <fullName evidence="4">HTH lacI-type domain-containing protein</fullName>
    </recommendedName>
</protein>
<keyword evidence="2" id="KW-0238">DNA-binding</keyword>
<accession>A0A0F4LKA3</accession>
<dbReference type="Pfam" id="PF13377">
    <property type="entry name" value="Peripla_BP_3"/>
    <property type="match status" value="1"/>
</dbReference>
<evidence type="ECO:0000256" key="2">
    <source>
        <dbReference type="ARBA" id="ARBA00023125"/>
    </source>
</evidence>
<dbReference type="PANTHER" id="PTHR30146">
    <property type="entry name" value="LACI-RELATED TRANSCRIPTIONAL REPRESSOR"/>
    <property type="match status" value="1"/>
</dbReference>
<evidence type="ECO:0000256" key="1">
    <source>
        <dbReference type="ARBA" id="ARBA00023015"/>
    </source>
</evidence>
<dbReference type="Gene3D" id="3.40.50.2300">
    <property type="match status" value="2"/>
</dbReference>
<dbReference type="RefSeq" id="WP_045927287.1">
    <property type="nucleotide sequence ID" value="NZ_JBHSZS010000027.1"/>
</dbReference>
<dbReference type="Proteomes" id="UP000033533">
    <property type="component" value="Unassembled WGS sequence"/>
</dbReference>
<sequence>MANIRQVAQLAGVSAGTVSRILNNDASLSVTDQTRLKVLAATKKLNYHTKNKSKKSPVIGVLTTMNLDQVAEYTYYQQVKQGIIEELKKEKMTLSSIYYLNKSLDNSFWDGLYYWDGVIVIGGLSESAISELKKLNSNIVIIEARYKNNSVKLVNANLTAGVKEALTQLEKFAQTNIVYVGGPRYMTNLQGEKTQAKGEVRLNCYREWMKLHDQDECSILTPGWSIEDGVQAGKEIAQSPTLPKGILAGNDQLAIGIMQELHTKGFHAPADYHIIGFDNIQMAQYYIPRLSSVSVPEKDLGITAVHLIREDIIEKKTRAATTLLEVKLILRESTGN</sequence>
<organism evidence="5 6">
    <name type="scientific">Lactobacillus kullabergensis</name>
    <dbReference type="NCBI Taxonomy" id="1218493"/>
    <lineage>
        <taxon>Bacteria</taxon>
        <taxon>Bacillati</taxon>
        <taxon>Bacillota</taxon>
        <taxon>Bacilli</taxon>
        <taxon>Lactobacillales</taxon>
        <taxon>Lactobacillaceae</taxon>
        <taxon>Lactobacillus</taxon>
    </lineage>
</organism>
<dbReference type="InterPro" id="IPR010982">
    <property type="entry name" value="Lambda_DNA-bd_dom_sf"/>
</dbReference>
<evidence type="ECO:0000313" key="5">
    <source>
        <dbReference type="EMBL" id="KJY59292.1"/>
    </source>
</evidence>
<dbReference type="GO" id="GO:0000976">
    <property type="term" value="F:transcription cis-regulatory region binding"/>
    <property type="evidence" value="ECO:0007669"/>
    <property type="project" value="TreeGrafter"/>
</dbReference>
<dbReference type="SUPFAM" id="SSF47413">
    <property type="entry name" value="lambda repressor-like DNA-binding domains"/>
    <property type="match status" value="1"/>
</dbReference>
<dbReference type="CDD" id="cd01392">
    <property type="entry name" value="HTH_LacI"/>
    <property type="match status" value="1"/>
</dbReference>
<comment type="caution">
    <text evidence="5">The sequence shown here is derived from an EMBL/GenBank/DDBJ whole genome shotgun (WGS) entry which is preliminary data.</text>
</comment>